<dbReference type="PROSITE" id="PS00061">
    <property type="entry name" value="ADH_SHORT"/>
    <property type="match status" value="1"/>
</dbReference>
<dbReference type="Proteomes" id="UP001500392">
    <property type="component" value="Unassembled WGS sequence"/>
</dbReference>
<dbReference type="PANTHER" id="PTHR43391:SF14">
    <property type="entry name" value="DEHYDROGENASE_REDUCTASE SDR FAMILY PROTEIN 7-LIKE"/>
    <property type="match status" value="1"/>
</dbReference>
<protein>
    <recommendedName>
        <fullName evidence="5">Ketoreductase domain-containing protein</fullName>
    </recommendedName>
</protein>
<dbReference type="PRINTS" id="PR00081">
    <property type="entry name" value="GDHRDH"/>
</dbReference>
<dbReference type="Pfam" id="PF00106">
    <property type="entry name" value="adh_short"/>
    <property type="match status" value="1"/>
</dbReference>
<comment type="caution">
    <text evidence="6">The sequence shown here is derived from an EMBL/GenBank/DDBJ whole genome shotgun (WGS) entry which is preliminary data.</text>
</comment>
<dbReference type="InterPro" id="IPR020904">
    <property type="entry name" value="Sc_DH/Rdtase_CS"/>
</dbReference>
<feature type="domain" description="Ketoreductase" evidence="5">
    <location>
        <begin position="7"/>
        <end position="194"/>
    </location>
</feature>
<dbReference type="InterPro" id="IPR002347">
    <property type="entry name" value="SDR_fam"/>
</dbReference>
<dbReference type="CDD" id="cd05233">
    <property type="entry name" value="SDR_c"/>
    <property type="match status" value="1"/>
</dbReference>
<dbReference type="InterPro" id="IPR036291">
    <property type="entry name" value="NAD(P)-bd_dom_sf"/>
</dbReference>
<keyword evidence="3" id="KW-0560">Oxidoreductase</keyword>
<comment type="similarity">
    <text evidence="1 4">Belongs to the short-chain dehydrogenases/reductases (SDR) family.</text>
</comment>
<evidence type="ECO:0000256" key="1">
    <source>
        <dbReference type="ARBA" id="ARBA00006484"/>
    </source>
</evidence>
<name>A0ABP7X2M2_9GAMM</name>
<evidence type="ECO:0000256" key="2">
    <source>
        <dbReference type="ARBA" id="ARBA00022857"/>
    </source>
</evidence>
<organism evidence="6 7">
    <name type="scientific">Zhongshania borealis</name>
    <dbReference type="NCBI Taxonomy" id="889488"/>
    <lineage>
        <taxon>Bacteria</taxon>
        <taxon>Pseudomonadati</taxon>
        <taxon>Pseudomonadota</taxon>
        <taxon>Gammaproteobacteria</taxon>
        <taxon>Cellvibrionales</taxon>
        <taxon>Spongiibacteraceae</taxon>
        <taxon>Zhongshania</taxon>
    </lineage>
</organism>
<accession>A0ABP7X2M2</accession>
<evidence type="ECO:0000313" key="6">
    <source>
        <dbReference type="EMBL" id="GAA4102506.1"/>
    </source>
</evidence>
<evidence type="ECO:0000256" key="3">
    <source>
        <dbReference type="ARBA" id="ARBA00023002"/>
    </source>
</evidence>
<sequence length="278" mass="29209">MENFDGLTAVVTGAASGIGRALAVKAASLGMNVCVADMNTAALDTLAEELRLAGVGVYAQKLDVSDSAAVKLFADECFSRFKSIELLFNNAGILSLGCCWEQSVEDWERLLSINVMGVVNGLNAFLPIMVAAEREAHVINTGSVGSLVAAAGMAQYTASKMAVRGITECLSVELQLQGLPIGVSLLCPGPVATNIAEGVISRALGDTATPEMIAEANAATVAGDPNFITPDICANIVFDAIKDNKFWIFTHPFSGYYRSLTNAVLNGENPSYSDVEFD</sequence>
<proteinExistence type="inferred from homology"/>
<keyword evidence="2" id="KW-0521">NADP</keyword>
<dbReference type="PRINTS" id="PR00080">
    <property type="entry name" value="SDRFAMILY"/>
</dbReference>
<dbReference type="RefSeq" id="WP_344937665.1">
    <property type="nucleotide sequence ID" value="NZ_BAABDM010000007.1"/>
</dbReference>
<reference evidence="7" key="1">
    <citation type="journal article" date="2019" name="Int. J. Syst. Evol. Microbiol.">
        <title>The Global Catalogue of Microorganisms (GCM) 10K type strain sequencing project: providing services to taxonomists for standard genome sequencing and annotation.</title>
        <authorList>
            <consortium name="The Broad Institute Genomics Platform"/>
            <consortium name="The Broad Institute Genome Sequencing Center for Infectious Disease"/>
            <person name="Wu L."/>
            <person name="Ma J."/>
        </authorList>
    </citation>
    <scope>NUCLEOTIDE SEQUENCE [LARGE SCALE GENOMIC DNA]</scope>
    <source>
        <strain evidence="7">JCM 17304</strain>
    </source>
</reference>
<dbReference type="InterPro" id="IPR057326">
    <property type="entry name" value="KR_dom"/>
</dbReference>
<evidence type="ECO:0000256" key="4">
    <source>
        <dbReference type="RuleBase" id="RU000363"/>
    </source>
</evidence>
<evidence type="ECO:0000259" key="5">
    <source>
        <dbReference type="SMART" id="SM00822"/>
    </source>
</evidence>
<dbReference type="SMART" id="SM00822">
    <property type="entry name" value="PKS_KR"/>
    <property type="match status" value="1"/>
</dbReference>
<dbReference type="PANTHER" id="PTHR43391">
    <property type="entry name" value="RETINOL DEHYDROGENASE-RELATED"/>
    <property type="match status" value="1"/>
</dbReference>
<evidence type="ECO:0000313" key="7">
    <source>
        <dbReference type="Proteomes" id="UP001500392"/>
    </source>
</evidence>
<dbReference type="Gene3D" id="3.40.50.720">
    <property type="entry name" value="NAD(P)-binding Rossmann-like Domain"/>
    <property type="match status" value="1"/>
</dbReference>
<gene>
    <name evidence="6" type="ORF">GCM10022414_30400</name>
</gene>
<dbReference type="SUPFAM" id="SSF51735">
    <property type="entry name" value="NAD(P)-binding Rossmann-fold domains"/>
    <property type="match status" value="1"/>
</dbReference>
<dbReference type="EMBL" id="BAABDM010000007">
    <property type="protein sequence ID" value="GAA4102506.1"/>
    <property type="molecule type" value="Genomic_DNA"/>
</dbReference>
<keyword evidence="7" id="KW-1185">Reference proteome</keyword>